<dbReference type="GO" id="GO:0009055">
    <property type="term" value="F:electron transfer activity"/>
    <property type="evidence" value="ECO:0007669"/>
    <property type="project" value="InterPro"/>
</dbReference>
<evidence type="ECO:0000256" key="3">
    <source>
        <dbReference type="ARBA" id="ARBA00013531"/>
    </source>
</evidence>
<evidence type="ECO:0000256" key="12">
    <source>
        <dbReference type="ARBA" id="ARBA00023004"/>
    </source>
</evidence>
<keyword evidence="18" id="KW-1185">Reference proteome</keyword>
<evidence type="ECO:0000256" key="1">
    <source>
        <dbReference type="ARBA" id="ARBA00004448"/>
    </source>
</evidence>
<dbReference type="InterPro" id="IPR005798">
    <property type="entry name" value="Cyt_b/b6_C"/>
</dbReference>
<dbReference type="PROSITE" id="PS51003">
    <property type="entry name" value="CYTB_CTER"/>
    <property type="match status" value="1"/>
</dbReference>
<evidence type="ECO:0000256" key="7">
    <source>
        <dbReference type="ARBA" id="ARBA00022692"/>
    </source>
</evidence>
<dbReference type="Proteomes" id="UP000655588">
    <property type="component" value="Unassembled WGS sequence"/>
</dbReference>
<comment type="caution">
    <text evidence="17">The sequence shown here is derived from an EMBL/GenBank/DDBJ whole genome shotgun (WGS) entry which is preliminary data.</text>
</comment>
<keyword evidence="8" id="KW-0479">Metal-binding</keyword>
<proteinExistence type="predicted"/>
<evidence type="ECO:0000259" key="16">
    <source>
        <dbReference type="PROSITE" id="PS51003"/>
    </source>
</evidence>
<keyword evidence="13" id="KW-0496">Mitochondrion</keyword>
<dbReference type="GO" id="GO:0005743">
    <property type="term" value="C:mitochondrial inner membrane"/>
    <property type="evidence" value="ECO:0007669"/>
    <property type="project" value="UniProtKB-SubCell"/>
</dbReference>
<keyword evidence="14 15" id="KW-0472">Membrane</keyword>
<sequence>MRTNIILRNYNLIILHISGSTNPIHSKNNIYKIIFYPYFIIKDIITIIFILLIFIYINLQNPYILRDPDNFKIANSIIIPSHIKPE</sequence>
<gene>
    <name evidence="17" type="ORF">E2986_13050</name>
</gene>
<dbReference type="AlphaFoldDB" id="A0A833R508"/>
<comment type="subunit">
    <text evidence="2">The main subunits of complex b-c1 are: cytochrome b, cytochrome c1 and the Rieske protein.</text>
</comment>
<keyword evidence="12" id="KW-0408">Iron</keyword>
<dbReference type="SUPFAM" id="SSF81648">
    <property type="entry name" value="a domain/subunit of cytochrome bc1 complex (Ubiquinol-cytochrome c reductase)"/>
    <property type="match status" value="1"/>
</dbReference>
<dbReference type="GO" id="GO:0046872">
    <property type="term" value="F:metal ion binding"/>
    <property type="evidence" value="ECO:0007669"/>
    <property type="project" value="UniProtKB-KW"/>
</dbReference>
<evidence type="ECO:0000256" key="9">
    <source>
        <dbReference type="ARBA" id="ARBA00022792"/>
    </source>
</evidence>
<keyword evidence="4" id="KW-0813">Transport</keyword>
<dbReference type="InterPro" id="IPR036150">
    <property type="entry name" value="Cyt_b/b6_C_sf"/>
</dbReference>
<keyword evidence="11 15" id="KW-1133">Transmembrane helix</keyword>
<evidence type="ECO:0000256" key="8">
    <source>
        <dbReference type="ARBA" id="ARBA00022723"/>
    </source>
</evidence>
<accession>A0A833R508</accession>
<evidence type="ECO:0000313" key="18">
    <source>
        <dbReference type="Proteomes" id="UP000655588"/>
    </source>
</evidence>
<organism evidence="17 18">
    <name type="scientific">Frieseomelitta varia</name>
    <dbReference type="NCBI Taxonomy" id="561572"/>
    <lineage>
        <taxon>Eukaryota</taxon>
        <taxon>Metazoa</taxon>
        <taxon>Ecdysozoa</taxon>
        <taxon>Arthropoda</taxon>
        <taxon>Hexapoda</taxon>
        <taxon>Insecta</taxon>
        <taxon>Pterygota</taxon>
        <taxon>Neoptera</taxon>
        <taxon>Endopterygota</taxon>
        <taxon>Hymenoptera</taxon>
        <taxon>Apocrita</taxon>
        <taxon>Aculeata</taxon>
        <taxon>Apoidea</taxon>
        <taxon>Anthophila</taxon>
        <taxon>Apidae</taxon>
        <taxon>Frieseomelitta</taxon>
    </lineage>
</organism>
<dbReference type="EMBL" id="WNWW01000918">
    <property type="protein sequence ID" value="KAF3420799.1"/>
    <property type="molecule type" value="Genomic_DNA"/>
</dbReference>
<evidence type="ECO:0000256" key="6">
    <source>
        <dbReference type="ARBA" id="ARBA00022660"/>
    </source>
</evidence>
<evidence type="ECO:0000256" key="14">
    <source>
        <dbReference type="ARBA" id="ARBA00023136"/>
    </source>
</evidence>
<keyword evidence="6" id="KW-0679">Respiratory chain</keyword>
<evidence type="ECO:0000313" key="17">
    <source>
        <dbReference type="EMBL" id="KAF3420799.1"/>
    </source>
</evidence>
<dbReference type="Gene3D" id="1.20.810.10">
    <property type="entry name" value="Cytochrome Bc1 Complex, Chain C"/>
    <property type="match status" value="1"/>
</dbReference>
<comment type="subcellular location">
    <subcellularLocation>
        <location evidence="1">Mitochondrion inner membrane</location>
        <topology evidence="1">Multi-pass membrane protein</topology>
    </subcellularLocation>
</comment>
<evidence type="ECO:0000256" key="15">
    <source>
        <dbReference type="SAM" id="Phobius"/>
    </source>
</evidence>
<evidence type="ECO:0000256" key="10">
    <source>
        <dbReference type="ARBA" id="ARBA00022982"/>
    </source>
</evidence>
<evidence type="ECO:0000256" key="5">
    <source>
        <dbReference type="ARBA" id="ARBA00022617"/>
    </source>
</evidence>
<dbReference type="InterPro" id="IPR027387">
    <property type="entry name" value="Cytb/b6-like_sf"/>
</dbReference>
<evidence type="ECO:0000256" key="11">
    <source>
        <dbReference type="ARBA" id="ARBA00022989"/>
    </source>
</evidence>
<feature type="transmembrane region" description="Helical" evidence="15">
    <location>
        <begin position="35"/>
        <end position="57"/>
    </location>
</feature>
<keyword evidence="7 15" id="KW-0812">Transmembrane</keyword>
<evidence type="ECO:0000256" key="4">
    <source>
        <dbReference type="ARBA" id="ARBA00022448"/>
    </source>
</evidence>
<feature type="domain" description="Cytochrome b/b6 C-terminal region profile" evidence="16">
    <location>
        <begin position="25"/>
        <end position="86"/>
    </location>
</feature>
<keyword evidence="10" id="KW-0249">Electron transport</keyword>
<protein>
    <recommendedName>
        <fullName evidence="3">Cytochrome b</fullName>
    </recommendedName>
</protein>
<dbReference type="GO" id="GO:0016491">
    <property type="term" value="F:oxidoreductase activity"/>
    <property type="evidence" value="ECO:0007669"/>
    <property type="project" value="UniProtKB-UniRule"/>
</dbReference>
<keyword evidence="5" id="KW-0349">Heme</keyword>
<name>A0A833R508_9HYME</name>
<keyword evidence="9" id="KW-0999">Mitochondrion inner membrane</keyword>
<dbReference type="GO" id="GO:0022900">
    <property type="term" value="P:electron transport chain"/>
    <property type="evidence" value="ECO:0007669"/>
    <property type="project" value="UniProtKB-UniRule"/>
</dbReference>
<evidence type="ECO:0000256" key="13">
    <source>
        <dbReference type="ARBA" id="ARBA00023128"/>
    </source>
</evidence>
<reference evidence="17" key="1">
    <citation type="submission" date="2019-11" db="EMBL/GenBank/DDBJ databases">
        <title>The nuclear and mitochondrial genomes of Frieseomelitta varia - a highly eusocial stingless bee (Meliponini) with a permanently sterile worker caste.</title>
        <authorList>
            <person name="Freitas F.C.P."/>
            <person name="Lourenco A.P."/>
            <person name="Nunes F.M.F."/>
            <person name="Paschoal A.R."/>
            <person name="Abreu F.C.P."/>
            <person name="Barbin F.O."/>
            <person name="Bataglia L."/>
            <person name="Cardoso-Junior C.A.M."/>
            <person name="Cervoni M.S."/>
            <person name="Silva S.R."/>
            <person name="Dalarmi F."/>
            <person name="Del Lama M.A."/>
            <person name="Depintor T.S."/>
            <person name="Ferreira K.M."/>
            <person name="Goria P.S."/>
            <person name="Jaskot M.C."/>
            <person name="Lago D.C."/>
            <person name="Luna-Lucena D."/>
            <person name="Moda L.M."/>
            <person name="Nascimento L."/>
            <person name="Pedrino M."/>
            <person name="Rabico F.O."/>
            <person name="Sanches F.C."/>
            <person name="Santos D.E."/>
            <person name="Santos C.G."/>
            <person name="Vieira J."/>
            <person name="Lopes T.F."/>
            <person name="Barchuk A.R."/>
            <person name="Hartfelder K."/>
            <person name="Simoes Z.L.P."/>
            <person name="Bitondi M.M.G."/>
            <person name="Pinheiro D.G."/>
        </authorList>
    </citation>
    <scope>NUCLEOTIDE SEQUENCE</scope>
    <source>
        <strain evidence="17">USP_RPSP 00005682</strain>
        <tissue evidence="17">Whole individual</tissue>
    </source>
</reference>
<evidence type="ECO:0000256" key="2">
    <source>
        <dbReference type="ARBA" id="ARBA00011649"/>
    </source>
</evidence>